<gene>
    <name evidence="2" type="ORF">PGTUg99_001009</name>
</gene>
<dbReference type="Proteomes" id="UP000325313">
    <property type="component" value="Unassembled WGS sequence"/>
</dbReference>
<reference evidence="2 3" key="1">
    <citation type="submission" date="2019-05" db="EMBL/GenBank/DDBJ databases">
        <title>Emergence of the Ug99 lineage of the wheat stem rust pathogen through somatic hybridization.</title>
        <authorList>
            <person name="Li F."/>
            <person name="Upadhyaya N.M."/>
            <person name="Sperschneider J."/>
            <person name="Matny O."/>
            <person name="Nguyen-Phuc H."/>
            <person name="Mago R."/>
            <person name="Raley C."/>
            <person name="Miller M.E."/>
            <person name="Silverstein K.A.T."/>
            <person name="Henningsen E."/>
            <person name="Hirsch C.D."/>
            <person name="Visser B."/>
            <person name="Pretorius Z.A."/>
            <person name="Steffenson B.J."/>
            <person name="Schwessinger B."/>
            <person name="Dodds P.N."/>
            <person name="Figueroa M."/>
        </authorList>
    </citation>
    <scope>NUCLEOTIDE SEQUENCE [LARGE SCALE GENOMIC DNA]</scope>
    <source>
        <strain evidence="2 3">Ug99</strain>
    </source>
</reference>
<dbReference type="EMBL" id="VDEP01000180">
    <property type="protein sequence ID" value="KAA1125261.1"/>
    <property type="molecule type" value="Genomic_DNA"/>
</dbReference>
<feature type="region of interest" description="Disordered" evidence="1">
    <location>
        <begin position="1"/>
        <end position="94"/>
    </location>
</feature>
<dbReference type="AlphaFoldDB" id="A0A5B0RH86"/>
<feature type="compositionally biased region" description="Basic residues" evidence="1">
    <location>
        <begin position="26"/>
        <end position="36"/>
    </location>
</feature>
<protein>
    <submittedName>
        <fullName evidence="2">Uncharacterized protein</fullName>
    </submittedName>
</protein>
<organism evidence="2 3">
    <name type="scientific">Puccinia graminis f. sp. tritici</name>
    <dbReference type="NCBI Taxonomy" id="56615"/>
    <lineage>
        <taxon>Eukaryota</taxon>
        <taxon>Fungi</taxon>
        <taxon>Dikarya</taxon>
        <taxon>Basidiomycota</taxon>
        <taxon>Pucciniomycotina</taxon>
        <taxon>Pucciniomycetes</taxon>
        <taxon>Pucciniales</taxon>
        <taxon>Pucciniaceae</taxon>
        <taxon>Puccinia</taxon>
    </lineage>
</organism>
<feature type="compositionally biased region" description="Basic residues" evidence="1">
    <location>
        <begin position="1"/>
        <end position="18"/>
    </location>
</feature>
<name>A0A5B0RH86_PUCGR</name>
<evidence type="ECO:0000313" key="2">
    <source>
        <dbReference type="EMBL" id="KAA1125261.1"/>
    </source>
</evidence>
<proteinExistence type="predicted"/>
<evidence type="ECO:0000256" key="1">
    <source>
        <dbReference type="SAM" id="MobiDB-lite"/>
    </source>
</evidence>
<sequence length="94" mass="10800">MAKKKSSLSQALRKHKLQQQRAIKLASKKQPNKKKQPKQENDYQNQKPNPCHGHHKSQDSPIEITSTDRHSKLAQRADLTGFSGKEHERPAINR</sequence>
<evidence type="ECO:0000313" key="3">
    <source>
        <dbReference type="Proteomes" id="UP000325313"/>
    </source>
</evidence>
<comment type="caution">
    <text evidence="2">The sequence shown here is derived from an EMBL/GenBank/DDBJ whole genome shotgun (WGS) entry which is preliminary data.</text>
</comment>
<accession>A0A5B0RH86</accession>
<feature type="compositionally biased region" description="Basic and acidic residues" evidence="1">
    <location>
        <begin position="84"/>
        <end position="94"/>
    </location>
</feature>